<dbReference type="InterPro" id="IPR000305">
    <property type="entry name" value="GIY-YIG_endonuc"/>
</dbReference>
<comment type="similarity">
    <text evidence="1">Belongs to the UPF0213 family.</text>
</comment>
<keyword evidence="4" id="KW-1185">Reference proteome</keyword>
<dbReference type="SUPFAM" id="SSF82771">
    <property type="entry name" value="GIY-YIG endonuclease"/>
    <property type="match status" value="1"/>
</dbReference>
<proteinExistence type="inferred from homology"/>
<dbReference type="EMBL" id="JBGMEK010000010">
    <property type="protein sequence ID" value="MFA0810604.1"/>
    <property type="molecule type" value="Genomic_DNA"/>
</dbReference>
<dbReference type="Pfam" id="PF01541">
    <property type="entry name" value="GIY-YIG"/>
    <property type="match status" value="1"/>
</dbReference>
<comment type="caution">
    <text evidence="3">The sequence shown here is derived from an EMBL/GenBank/DDBJ whole genome shotgun (WGS) entry which is preliminary data.</text>
</comment>
<feature type="domain" description="GIY-YIG" evidence="2">
    <location>
        <begin position="2"/>
        <end position="79"/>
    </location>
</feature>
<accession>A0ABV4NXR5</accession>
<dbReference type="CDD" id="cd10456">
    <property type="entry name" value="GIY-YIG_UPF0213"/>
    <property type="match status" value="1"/>
</dbReference>
<dbReference type="SMART" id="SM00465">
    <property type="entry name" value="GIYc"/>
    <property type="match status" value="1"/>
</dbReference>
<dbReference type="Proteomes" id="UP001569428">
    <property type="component" value="Unassembled WGS sequence"/>
</dbReference>
<dbReference type="InterPro" id="IPR050190">
    <property type="entry name" value="UPF0213_domain"/>
</dbReference>
<evidence type="ECO:0000313" key="4">
    <source>
        <dbReference type="Proteomes" id="UP001569428"/>
    </source>
</evidence>
<dbReference type="PROSITE" id="PS50164">
    <property type="entry name" value="GIY_YIG"/>
    <property type="match status" value="1"/>
</dbReference>
<dbReference type="Gene3D" id="3.40.1440.10">
    <property type="entry name" value="GIY-YIG endonuclease"/>
    <property type="match status" value="1"/>
</dbReference>
<evidence type="ECO:0000259" key="2">
    <source>
        <dbReference type="PROSITE" id="PS50164"/>
    </source>
</evidence>
<reference evidence="3 4" key="1">
    <citation type="submission" date="2024-08" db="EMBL/GenBank/DDBJ databases">
        <authorList>
            <person name="Ishaq N."/>
        </authorList>
    </citation>
    <scope>NUCLEOTIDE SEQUENCE [LARGE SCALE GENOMIC DNA]</scope>
    <source>
        <strain evidence="3 4">DSM 18651</strain>
    </source>
</reference>
<gene>
    <name evidence="3" type="ORF">ACCI49_06700</name>
</gene>
<dbReference type="InterPro" id="IPR035901">
    <property type="entry name" value="GIY-YIG_endonuc_sf"/>
</dbReference>
<evidence type="ECO:0000313" key="3">
    <source>
        <dbReference type="EMBL" id="MFA0810604.1"/>
    </source>
</evidence>
<dbReference type="PANTHER" id="PTHR34477">
    <property type="entry name" value="UPF0213 PROTEIN YHBQ"/>
    <property type="match status" value="1"/>
</dbReference>
<evidence type="ECO:0000256" key="1">
    <source>
        <dbReference type="ARBA" id="ARBA00007435"/>
    </source>
</evidence>
<sequence length="105" mass="11517">MSYWFVYLVRTSSGSLYTGVTTDVERRFAEHCSSGSRAAKALKGKGPLSLEYQKQVPDKSAALKLEIMIKKWPKQKKESLIAGSIVLPGLSGRDGPRKASKKDTA</sequence>
<protein>
    <submittedName>
        <fullName evidence="3">GIY-YIG nuclease family protein</fullName>
    </submittedName>
</protein>
<name>A0ABV4NXR5_9GAMM</name>
<dbReference type="PANTHER" id="PTHR34477:SF1">
    <property type="entry name" value="UPF0213 PROTEIN YHBQ"/>
    <property type="match status" value="1"/>
</dbReference>
<organism evidence="3 4">
    <name type="scientific">Microbulbifer epialgicus</name>
    <dbReference type="NCBI Taxonomy" id="393907"/>
    <lineage>
        <taxon>Bacteria</taxon>
        <taxon>Pseudomonadati</taxon>
        <taxon>Pseudomonadota</taxon>
        <taxon>Gammaproteobacteria</taxon>
        <taxon>Cellvibrionales</taxon>
        <taxon>Microbulbiferaceae</taxon>
        <taxon>Microbulbifer</taxon>
    </lineage>
</organism>
<dbReference type="RefSeq" id="WP_371838176.1">
    <property type="nucleotide sequence ID" value="NZ_JBGMEK010000010.1"/>
</dbReference>